<accession>A0ABU6VJW7</accession>
<gene>
    <name evidence="2" type="ORF">PIB30_052557</name>
</gene>
<dbReference type="Proteomes" id="UP001341840">
    <property type="component" value="Unassembled WGS sequence"/>
</dbReference>
<dbReference type="PANTHER" id="PTHR46033">
    <property type="entry name" value="PROTEIN MAIN-LIKE 2"/>
    <property type="match status" value="1"/>
</dbReference>
<dbReference type="InterPro" id="IPR044824">
    <property type="entry name" value="MAIN-like"/>
</dbReference>
<dbReference type="EMBL" id="JASCZI010151417">
    <property type="protein sequence ID" value="MED6172715.1"/>
    <property type="molecule type" value="Genomic_DNA"/>
</dbReference>
<comment type="caution">
    <text evidence="2">The sequence shown here is derived from an EMBL/GenBank/DDBJ whole genome shotgun (WGS) entry which is preliminary data.</text>
</comment>
<dbReference type="PANTHER" id="PTHR46033:SF8">
    <property type="entry name" value="PROTEIN MAINTENANCE OF MERISTEMS-LIKE"/>
    <property type="match status" value="1"/>
</dbReference>
<feature type="compositionally biased region" description="Low complexity" evidence="1">
    <location>
        <begin position="43"/>
        <end position="59"/>
    </location>
</feature>
<evidence type="ECO:0000256" key="1">
    <source>
        <dbReference type="SAM" id="MobiDB-lite"/>
    </source>
</evidence>
<keyword evidence="3" id="KW-1185">Reference proteome</keyword>
<name>A0ABU6VJW7_9FABA</name>
<protein>
    <submittedName>
        <fullName evidence="2">Uncharacterized protein</fullName>
    </submittedName>
</protein>
<organism evidence="2 3">
    <name type="scientific">Stylosanthes scabra</name>
    <dbReference type="NCBI Taxonomy" id="79078"/>
    <lineage>
        <taxon>Eukaryota</taxon>
        <taxon>Viridiplantae</taxon>
        <taxon>Streptophyta</taxon>
        <taxon>Embryophyta</taxon>
        <taxon>Tracheophyta</taxon>
        <taxon>Spermatophyta</taxon>
        <taxon>Magnoliopsida</taxon>
        <taxon>eudicotyledons</taxon>
        <taxon>Gunneridae</taxon>
        <taxon>Pentapetalae</taxon>
        <taxon>rosids</taxon>
        <taxon>fabids</taxon>
        <taxon>Fabales</taxon>
        <taxon>Fabaceae</taxon>
        <taxon>Papilionoideae</taxon>
        <taxon>50 kb inversion clade</taxon>
        <taxon>dalbergioids sensu lato</taxon>
        <taxon>Dalbergieae</taxon>
        <taxon>Pterocarpus clade</taxon>
        <taxon>Stylosanthes</taxon>
    </lineage>
</organism>
<evidence type="ECO:0000313" key="2">
    <source>
        <dbReference type="EMBL" id="MED6172715.1"/>
    </source>
</evidence>
<feature type="region of interest" description="Disordered" evidence="1">
    <location>
        <begin position="43"/>
        <end position="62"/>
    </location>
</feature>
<reference evidence="2 3" key="1">
    <citation type="journal article" date="2023" name="Plants (Basel)">
        <title>Bridging the Gap: Combining Genomics and Transcriptomics Approaches to Understand Stylosanthes scabra, an Orphan Legume from the Brazilian Caatinga.</title>
        <authorList>
            <person name="Ferreira-Neto J.R.C."/>
            <person name="da Silva M.D."/>
            <person name="Binneck E."/>
            <person name="de Melo N.F."/>
            <person name="da Silva R.H."/>
            <person name="de Melo A.L.T.M."/>
            <person name="Pandolfi V."/>
            <person name="Bustamante F.O."/>
            <person name="Brasileiro-Vidal A.C."/>
            <person name="Benko-Iseppon A.M."/>
        </authorList>
    </citation>
    <scope>NUCLEOTIDE SEQUENCE [LARGE SCALE GENOMIC DNA]</scope>
    <source>
        <tissue evidence="2">Leaves</tissue>
    </source>
</reference>
<evidence type="ECO:0000313" key="3">
    <source>
        <dbReference type="Proteomes" id="UP001341840"/>
    </source>
</evidence>
<sequence>MTKNETLVSSPPNDPLATPISSNLKSLDLSPLCSLLESVNHSSTASTRHRTSSQSSLRLRPSHRIANTDTITAASRNRNALFKSSLRRRRHQFTVNRPSSPFLRRGLCLHHLLRLRSLLSAFFTTSSPPFILHLTATVLLVSAAISVVAASSGGVPRPTPSTCRGECIITLEDVANQLGLSIDGHPVNGYLSDFPQLMSRVGRPAWEWFTEIFSQLLPHVAVDKMIVRFSWFIENFTMLPPNTSKDIVVKHARAYIVMLLSTQRSLSEIRRRREYSFAGYLICCKVGGPWQLGACCVSYRVGYFGVFPLWDCTDLILFVAIGIQLDRLQWQLLDDMMGNEYVPDGVSRRTCRMPEGRVGDVVEREVEEDMERVEGMEEIPVQYILYFNI</sequence>
<proteinExistence type="predicted"/>